<evidence type="ECO:0000259" key="3">
    <source>
        <dbReference type="PROSITE" id="PS51742"/>
    </source>
</evidence>
<evidence type="ECO:0000313" key="5">
    <source>
        <dbReference type="Proteomes" id="UP000639772"/>
    </source>
</evidence>
<keyword evidence="1" id="KW-0539">Nucleus</keyword>
<keyword evidence="1" id="KW-0804">Transcription</keyword>
<comment type="subcellular location">
    <subcellularLocation>
        <location evidence="1">Nucleus</location>
    </subcellularLocation>
</comment>
<feature type="domain" description="PPC" evidence="3">
    <location>
        <begin position="150"/>
        <end position="293"/>
    </location>
</feature>
<dbReference type="PANTHER" id="PTHR31500">
    <property type="entry name" value="AT-HOOK MOTIF NUCLEAR-LOCALIZED PROTEIN 9"/>
    <property type="match status" value="1"/>
</dbReference>
<keyword evidence="1" id="KW-0805">Transcription regulation</keyword>
<accession>A0A835UL31</accession>
<dbReference type="PANTHER" id="PTHR31500:SF68">
    <property type="entry name" value="AT-HOOK MOTIF NUCLEAR-LOCALIZED PROTEIN 14"/>
    <property type="match status" value="1"/>
</dbReference>
<evidence type="ECO:0000256" key="1">
    <source>
        <dbReference type="RuleBase" id="RU367031"/>
    </source>
</evidence>
<proteinExistence type="predicted"/>
<dbReference type="Proteomes" id="UP000639772">
    <property type="component" value="Chromosome 10"/>
</dbReference>
<reference evidence="4 5" key="1">
    <citation type="journal article" date="2020" name="Nat. Food">
        <title>A phased Vanilla planifolia genome enables genetic improvement of flavour and production.</title>
        <authorList>
            <person name="Hasing T."/>
            <person name="Tang H."/>
            <person name="Brym M."/>
            <person name="Khazi F."/>
            <person name="Huang T."/>
            <person name="Chambers A.H."/>
        </authorList>
    </citation>
    <scope>NUCLEOTIDE SEQUENCE [LARGE SCALE GENOMIC DNA]</scope>
    <source>
        <tissue evidence="4">Leaf</tissue>
    </source>
</reference>
<organism evidence="4 5">
    <name type="scientific">Vanilla planifolia</name>
    <name type="common">Vanilla</name>
    <dbReference type="NCBI Taxonomy" id="51239"/>
    <lineage>
        <taxon>Eukaryota</taxon>
        <taxon>Viridiplantae</taxon>
        <taxon>Streptophyta</taxon>
        <taxon>Embryophyta</taxon>
        <taxon>Tracheophyta</taxon>
        <taxon>Spermatophyta</taxon>
        <taxon>Magnoliopsida</taxon>
        <taxon>Liliopsida</taxon>
        <taxon>Asparagales</taxon>
        <taxon>Orchidaceae</taxon>
        <taxon>Vanilloideae</taxon>
        <taxon>Vanilleae</taxon>
        <taxon>Vanilla</taxon>
    </lineage>
</organism>
<dbReference type="SUPFAM" id="SSF117856">
    <property type="entry name" value="AF0104/ALDC/Ptd012-like"/>
    <property type="match status" value="1"/>
</dbReference>
<dbReference type="GO" id="GO:0005634">
    <property type="term" value="C:nucleus"/>
    <property type="evidence" value="ECO:0007669"/>
    <property type="project" value="UniProtKB-SubCell"/>
</dbReference>
<dbReference type="CDD" id="cd11378">
    <property type="entry name" value="DUF296"/>
    <property type="match status" value="1"/>
</dbReference>
<dbReference type="Gene3D" id="3.30.1330.80">
    <property type="entry name" value="Hypothetical protein, similar to alpha- acetolactate decarboxylase, domain 2"/>
    <property type="match status" value="1"/>
</dbReference>
<comment type="caution">
    <text evidence="4">The sequence shown here is derived from an EMBL/GenBank/DDBJ whole genome shotgun (WGS) entry which is preliminary data.</text>
</comment>
<gene>
    <name evidence="4" type="ORF">HPP92_019786</name>
</gene>
<evidence type="ECO:0000313" key="4">
    <source>
        <dbReference type="EMBL" id="KAG0465622.1"/>
    </source>
</evidence>
<evidence type="ECO:0000256" key="2">
    <source>
        <dbReference type="SAM" id="MobiDB-lite"/>
    </source>
</evidence>
<dbReference type="InterPro" id="IPR005175">
    <property type="entry name" value="PPC_dom"/>
</dbReference>
<feature type="compositionally biased region" description="Low complexity" evidence="2">
    <location>
        <begin position="114"/>
        <end position="127"/>
    </location>
</feature>
<dbReference type="AlphaFoldDB" id="A0A835UL31"/>
<comment type="function">
    <text evidence="1">Transcription factor that specifically binds AT-rich DNA sequences related to the nuclear matrix attachment regions (MARs).</text>
</comment>
<dbReference type="PROSITE" id="PS51742">
    <property type="entry name" value="PPC"/>
    <property type="match status" value="1"/>
</dbReference>
<dbReference type="Pfam" id="PF03479">
    <property type="entry name" value="PCC"/>
    <property type="match status" value="1"/>
</dbReference>
<feature type="region of interest" description="Disordered" evidence="2">
    <location>
        <begin position="76"/>
        <end position="96"/>
    </location>
</feature>
<sequence>MSPISLLPSPPTLMDGHGSSDLSSFLIPQHHHLLPDSASADAAAAGKRMFSHPPNSPAGDANPFAISHAVTTRASPACLSPEPVKRKRGRPRKYGALPSSRLLTLPISAASTASKPSPLLLHSSPDSSSRKKEASAASSSMRKAKFAALGSAGEEFTPHVFTFSAGEDVVYKLMCMMQQLKRAICVLTATGSIVNPSLCQSGSSSSITYEGKFEIISLSGSLLYTKACDPLRTGKLVICLSGMDGRIVGGGVEGSLIAAGPVQMIAGSFLIDTALDASKNLDDNRTNTSITIDSGATLTSPVSMESTYVSSGRIASSTGRDEPQNMVGSSYLFHPRPMLSTIEWEGRQISGLGRICRSLNDEEDFGD</sequence>
<dbReference type="OrthoDB" id="2017193at2759"/>
<protein>
    <recommendedName>
        <fullName evidence="1">AT-hook motif nuclear-localized protein</fullName>
    </recommendedName>
</protein>
<dbReference type="InterPro" id="IPR039605">
    <property type="entry name" value="AHL"/>
</dbReference>
<comment type="domain">
    <text evidence="1">The PPC domain mediates interactions between AHL proteins.</text>
</comment>
<dbReference type="EMBL" id="JADCNM010000010">
    <property type="protein sequence ID" value="KAG0465622.1"/>
    <property type="molecule type" value="Genomic_DNA"/>
</dbReference>
<feature type="region of interest" description="Disordered" evidence="2">
    <location>
        <begin position="44"/>
        <end position="63"/>
    </location>
</feature>
<feature type="region of interest" description="Disordered" evidence="2">
    <location>
        <begin position="114"/>
        <end position="136"/>
    </location>
</feature>
<dbReference type="GO" id="GO:0003680">
    <property type="term" value="F:minor groove of adenine-thymine-rich DNA binding"/>
    <property type="evidence" value="ECO:0007669"/>
    <property type="project" value="UniProtKB-UniRule"/>
</dbReference>
<name>A0A835UL31_VANPL</name>
<keyword evidence="1" id="KW-0238">DNA-binding</keyword>